<reference evidence="2" key="2">
    <citation type="submission" date="2020-09" db="EMBL/GenBank/DDBJ databases">
        <authorList>
            <person name="Sun Q."/>
            <person name="Kim S."/>
        </authorList>
    </citation>
    <scope>NUCLEOTIDE SEQUENCE</scope>
    <source>
        <strain evidence="2">KCTC 32182</strain>
    </source>
</reference>
<accession>A0A918P337</accession>
<dbReference type="Proteomes" id="UP000645257">
    <property type="component" value="Unassembled WGS sequence"/>
</dbReference>
<protein>
    <submittedName>
        <fullName evidence="2">Uncharacterized protein</fullName>
    </submittedName>
</protein>
<reference evidence="2" key="1">
    <citation type="journal article" date="2014" name="Int. J. Syst. Evol. Microbiol.">
        <title>Complete genome sequence of Corynebacterium casei LMG S-19264T (=DSM 44701T), isolated from a smear-ripened cheese.</title>
        <authorList>
            <consortium name="US DOE Joint Genome Institute (JGI-PGF)"/>
            <person name="Walter F."/>
            <person name="Albersmeier A."/>
            <person name="Kalinowski J."/>
            <person name="Ruckert C."/>
        </authorList>
    </citation>
    <scope>NUCLEOTIDE SEQUENCE</scope>
    <source>
        <strain evidence="2">KCTC 32182</strain>
    </source>
</reference>
<name>A0A918P337_9NEIS</name>
<proteinExistence type="predicted"/>
<dbReference type="AlphaFoldDB" id="A0A918P337"/>
<evidence type="ECO:0000313" key="2">
    <source>
        <dbReference type="EMBL" id="GGY15996.1"/>
    </source>
</evidence>
<feature type="signal peptide" evidence="1">
    <location>
        <begin position="1"/>
        <end position="19"/>
    </location>
</feature>
<keyword evidence="1" id="KW-0732">Signal</keyword>
<evidence type="ECO:0000313" key="3">
    <source>
        <dbReference type="Proteomes" id="UP000645257"/>
    </source>
</evidence>
<feature type="chain" id="PRO_5037287868" evidence="1">
    <location>
        <begin position="20"/>
        <end position="159"/>
    </location>
</feature>
<evidence type="ECO:0000256" key="1">
    <source>
        <dbReference type="SAM" id="SignalP"/>
    </source>
</evidence>
<organism evidence="2 3">
    <name type="scientific">Paludibacterium paludis</name>
    <dbReference type="NCBI Taxonomy" id="1225769"/>
    <lineage>
        <taxon>Bacteria</taxon>
        <taxon>Pseudomonadati</taxon>
        <taxon>Pseudomonadota</taxon>
        <taxon>Betaproteobacteria</taxon>
        <taxon>Neisseriales</taxon>
        <taxon>Chromobacteriaceae</taxon>
        <taxon>Paludibacterium</taxon>
    </lineage>
</organism>
<sequence>MIKTLMLLCMACLASLAFADGQSDCDAAAGTYLTGTIVKAPTFKPGSRLKGVELSHTHLALTADQDGQTYDVAIDNVFADGYDKARGRIPPPLDTLRVDDRLELCGQPYTTGIGIHWVHTNCGDPPTPSKPNGWVKKLNADGSVSANYEGNTEYCHLWQ</sequence>
<gene>
    <name evidence="2" type="ORF">GCM10011289_19240</name>
</gene>
<comment type="caution">
    <text evidence="2">The sequence shown here is derived from an EMBL/GenBank/DDBJ whole genome shotgun (WGS) entry which is preliminary data.</text>
</comment>
<dbReference type="EMBL" id="BMYX01000009">
    <property type="protein sequence ID" value="GGY15996.1"/>
    <property type="molecule type" value="Genomic_DNA"/>
</dbReference>
<keyword evidence="3" id="KW-1185">Reference proteome</keyword>